<evidence type="ECO:0000313" key="2">
    <source>
        <dbReference type="RefSeq" id="XP_055866819.1"/>
    </source>
</evidence>
<gene>
    <name evidence="2" type="primary">LOC129922875</name>
</gene>
<name>A0A9W2YVW5_BIOGL</name>
<sequence length="204" mass="23637">MIINYYCCSLTSLNLSKYSSNEKMIPKLKILLLFAFFNFKLVYLQNIKAILNETIQKESSCKSTLLLNERFVLQGLVEFDKLPEESYGFINIEWTMKHDNASHLFDTVFLNCCNCSESFYCTKKENKNEYKLVLNTSAQKEFSSSEWSLVGHQFNSNKIRFLEVLNVSETILSLNDIVVTKNLTTFTTTTDELKLCCRNSEEPC</sequence>
<dbReference type="Proteomes" id="UP001165740">
    <property type="component" value="Chromosome 14"/>
</dbReference>
<organism evidence="1 2">
    <name type="scientific">Biomphalaria glabrata</name>
    <name type="common">Bloodfluke planorb</name>
    <name type="synonym">Freshwater snail</name>
    <dbReference type="NCBI Taxonomy" id="6526"/>
    <lineage>
        <taxon>Eukaryota</taxon>
        <taxon>Metazoa</taxon>
        <taxon>Spiralia</taxon>
        <taxon>Lophotrochozoa</taxon>
        <taxon>Mollusca</taxon>
        <taxon>Gastropoda</taxon>
        <taxon>Heterobranchia</taxon>
        <taxon>Euthyneura</taxon>
        <taxon>Panpulmonata</taxon>
        <taxon>Hygrophila</taxon>
        <taxon>Lymnaeoidea</taxon>
        <taxon>Planorbidae</taxon>
        <taxon>Biomphalaria</taxon>
    </lineage>
</organism>
<proteinExistence type="predicted"/>
<dbReference type="GeneID" id="129922875"/>
<keyword evidence="1" id="KW-1185">Reference proteome</keyword>
<accession>A0A9W2YVW5</accession>
<dbReference type="AlphaFoldDB" id="A0A9W2YVW5"/>
<reference evidence="2" key="1">
    <citation type="submission" date="2025-08" db="UniProtKB">
        <authorList>
            <consortium name="RefSeq"/>
        </authorList>
    </citation>
    <scope>IDENTIFICATION</scope>
</reference>
<protein>
    <submittedName>
        <fullName evidence="2">Uncharacterized protein LOC129922875 isoform X1</fullName>
    </submittedName>
</protein>
<dbReference type="RefSeq" id="XP_055866819.1">
    <property type="nucleotide sequence ID" value="XM_056010844.1"/>
</dbReference>
<evidence type="ECO:0000313" key="1">
    <source>
        <dbReference type="Proteomes" id="UP001165740"/>
    </source>
</evidence>